<comment type="caution">
    <text evidence="4">The sequence shown here is derived from an EMBL/GenBank/DDBJ whole genome shotgun (WGS) entry which is preliminary data.</text>
</comment>
<evidence type="ECO:0000259" key="3">
    <source>
        <dbReference type="PROSITE" id="PS50110"/>
    </source>
</evidence>
<dbReference type="InterPro" id="IPR052048">
    <property type="entry name" value="ST_Response_Regulator"/>
</dbReference>
<evidence type="ECO:0000256" key="2">
    <source>
        <dbReference type="SAM" id="MobiDB-lite"/>
    </source>
</evidence>
<evidence type="ECO:0000313" key="4">
    <source>
        <dbReference type="EMBL" id="TCS63612.1"/>
    </source>
</evidence>
<name>A0A4R3JCW0_9PROT</name>
<reference evidence="4 5" key="1">
    <citation type="submission" date="2019-03" db="EMBL/GenBank/DDBJ databases">
        <title>Genomic Encyclopedia of Type Strains, Phase IV (KMG-IV): sequencing the most valuable type-strain genomes for metagenomic binning, comparative biology and taxonomic classification.</title>
        <authorList>
            <person name="Goeker M."/>
        </authorList>
    </citation>
    <scope>NUCLEOTIDE SEQUENCE [LARGE SCALE GENOMIC DNA]</scope>
    <source>
        <strain evidence="4 5">DSM 101688</strain>
    </source>
</reference>
<proteinExistence type="predicted"/>
<evidence type="ECO:0000313" key="5">
    <source>
        <dbReference type="Proteomes" id="UP000295304"/>
    </source>
</evidence>
<dbReference type="Gene3D" id="3.40.50.2300">
    <property type="match status" value="1"/>
</dbReference>
<dbReference type="AlphaFoldDB" id="A0A4R3JCW0"/>
<dbReference type="InterPro" id="IPR011006">
    <property type="entry name" value="CheY-like_superfamily"/>
</dbReference>
<dbReference type="RefSeq" id="WP_132938577.1">
    <property type="nucleotide sequence ID" value="NZ_SLZW01000003.1"/>
</dbReference>
<dbReference type="PANTHER" id="PTHR43228:SF1">
    <property type="entry name" value="TWO-COMPONENT RESPONSE REGULATOR ARR22"/>
    <property type="match status" value="1"/>
</dbReference>
<dbReference type="Pfam" id="PF00072">
    <property type="entry name" value="Response_reg"/>
    <property type="match status" value="1"/>
</dbReference>
<feature type="modified residue" description="4-aspartylphosphate" evidence="1">
    <location>
        <position position="71"/>
    </location>
</feature>
<protein>
    <submittedName>
        <fullName evidence="4">Response regulator receiver domain-containing protein</fullName>
    </submittedName>
</protein>
<dbReference type="OrthoDB" id="9786548at2"/>
<sequence>MTKKISKSSVSDQSEYLNNISFLIVEDNAFMRSIIRQVLFTLGARDIREASDGGEALTRLQVFTPDIILLDWEMTPLDGVEFTKIVRTSPDSTNPFVPIIMISGYGEYWRLSAARNAGVTEFLVKPFSAKGLFSRIRAVIERPRPFVRVGHYFGPDRRRKDHSITDERRKDWLSSVAPDDALKQSDINALFNPDDDRPDEDGEQQKIKAPPQKGRDPNHP</sequence>
<dbReference type="EMBL" id="SLZW01000003">
    <property type="protein sequence ID" value="TCS63612.1"/>
    <property type="molecule type" value="Genomic_DNA"/>
</dbReference>
<feature type="region of interest" description="Disordered" evidence="2">
    <location>
        <begin position="184"/>
        <end position="220"/>
    </location>
</feature>
<gene>
    <name evidence="4" type="ORF">EDD55_103235</name>
</gene>
<feature type="domain" description="Response regulatory" evidence="3">
    <location>
        <begin position="21"/>
        <end position="140"/>
    </location>
</feature>
<dbReference type="Proteomes" id="UP000295304">
    <property type="component" value="Unassembled WGS sequence"/>
</dbReference>
<dbReference type="GO" id="GO:0000160">
    <property type="term" value="P:phosphorelay signal transduction system"/>
    <property type="evidence" value="ECO:0007669"/>
    <property type="project" value="InterPro"/>
</dbReference>
<evidence type="ECO:0000256" key="1">
    <source>
        <dbReference type="PROSITE-ProRule" id="PRU00169"/>
    </source>
</evidence>
<dbReference type="SMART" id="SM00448">
    <property type="entry name" value="REC"/>
    <property type="match status" value="1"/>
</dbReference>
<keyword evidence="5" id="KW-1185">Reference proteome</keyword>
<dbReference type="SUPFAM" id="SSF52172">
    <property type="entry name" value="CheY-like"/>
    <property type="match status" value="1"/>
</dbReference>
<accession>A0A4R3JCW0</accession>
<keyword evidence="1" id="KW-0597">Phosphoprotein</keyword>
<dbReference type="PROSITE" id="PS50110">
    <property type="entry name" value="RESPONSE_REGULATORY"/>
    <property type="match status" value="1"/>
</dbReference>
<dbReference type="PANTHER" id="PTHR43228">
    <property type="entry name" value="TWO-COMPONENT RESPONSE REGULATOR"/>
    <property type="match status" value="1"/>
</dbReference>
<organism evidence="4 5">
    <name type="scientific">Varunaivibrio sulfuroxidans</name>
    <dbReference type="NCBI Taxonomy" id="1773489"/>
    <lineage>
        <taxon>Bacteria</taxon>
        <taxon>Pseudomonadati</taxon>
        <taxon>Pseudomonadota</taxon>
        <taxon>Alphaproteobacteria</taxon>
        <taxon>Rhodospirillales</taxon>
        <taxon>Magnetovibrionaceae</taxon>
        <taxon>Varunaivibrio</taxon>
    </lineage>
</organism>
<dbReference type="InterPro" id="IPR001789">
    <property type="entry name" value="Sig_transdc_resp-reg_receiver"/>
</dbReference>